<accession>A0A9N9MRK5</accession>
<evidence type="ECO:0000313" key="1">
    <source>
        <dbReference type="EMBL" id="CAG9769523.1"/>
    </source>
</evidence>
<dbReference type="Pfam" id="PF12259">
    <property type="entry name" value="Baculo_F"/>
    <property type="match status" value="1"/>
</dbReference>
<sequence length="196" mass="22477">MLKVIDARFTINPEVWRLGFVITSIEHDVNQLMIALDTVAQGRLSNAIISAAKLKETLATIEDQLPSNYAFLRAVRMMDIHNFYTKSYTYAIFFSGSIQILVEFPLTTLGRTFTLYRVNTFPYYNAKVNATIAIRPSIPLQAVSNDAMSFYEMKDHELTNCISCKMALFRGDTKPYPAYAKRKFRHSQPQLPCRRT</sequence>
<dbReference type="Proteomes" id="UP001152799">
    <property type="component" value="Chromosome 5"/>
</dbReference>
<protein>
    <submittedName>
        <fullName evidence="1">Uncharacterized protein</fullName>
    </submittedName>
</protein>
<evidence type="ECO:0000313" key="2">
    <source>
        <dbReference type="Proteomes" id="UP001152799"/>
    </source>
</evidence>
<dbReference type="OrthoDB" id="6379881at2759"/>
<keyword evidence="2" id="KW-1185">Reference proteome</keyword>
<proteinExistence type="predicted"/>
<reference evidence="1" key="1">
    <citation type="submission" date="2022-01" db="EMBL/GenBank/DDBJ databases">
        <authorList>
            <person name="King R."/>
        </authorList>
    </citation>
    <scope>NUCLEOTIDE SEQUENCE</scope>
</reference>
<organism evidence="1 2">
    <name type="scientific">Ceutorhynchus assimilis</name>
    <name type="common">cabbage seed weevil</name>
    <dbReference type="NCBI Taxonomy" id="467358"/>
    <lineage>
        <taxon>Eukaryota</taxon>
        <taxon>Metazoa</taxon>
        <taxon>Ecdysozoa</taxon>
        <taxon>Arthropoda</taxon>
        <taxon>Hexapoda</taxon>
        <taxon>Insecta</taxon>
        <taxon>Pterygota</taxon>
        <taxon>Neoptera</taxon>
        <taxon>Endopterygota</taxon>
        <taxon>Coleoptera</taxon>
        <taxon>Polyphaga</taxon>
        <taxon>Cucujiformia</taxon>
        <taxon>Curculionidae</taxon>
        <taxon>Ceutorhynchinae</taxon>
        <taxon>Ceutorhynchus</taxon>
    </lineage>
</organism>
<dbReference type="AlphaFoldDB" id="A0A9N9MRK5"/>
<gene>
    <name evidence="1" type="ORF">CEUTPL_LOCUS10030</name>
</gene>
<dbReference type="EMBL" id="OU892281">
    <property type="protein sequence ID" value="CAG9769523.1"/>
    <property type="molecule type" value="Genomic_DNA"/>
</dbReference>
<name>A0A9N9MRK5_9CUCU</name>
<dbReference type="InterPro" id="IPR022048">
    <property type="entry name" value="Envelope_fusion-like"/>
</dbReference>